<accession>A0A9J5XEL5</accession>
<dbReference type="Proteomes" id="UP000824120">
    <property type="component" value="Chromosome 9"/>
</dbReference>
<keyword evidence="2" id="KW-1185">Reference proteome</keyword>
<name>A0A9J5XEL5_SOLCO</name>
<feature type="non-terminal residue" evidence="1">
    <location>
        <position position="1"/>
    </location>
</feature>
<protein>
    <submittedName>
        <fullName evidence="1">Uncharacterized protein</fullName>
    </submittedName>
</protein>
<evidence type="ECO:0000313" key="2">
    <source>
        <dbReference type="Proteomes" id="UP000824120"/>
    </source>
</evidence>
<evidence type="ECO:0000313" key="1">
    <source>
        <dbReference type="EMBL" id="KAG5585668.1"/>
    </source>
</evidence>
<gene>
    <name evidence="1" type="ORF">H5410_046102</name>
</gene>
<dbReference type="AlphaFoldDB" id="A0A9J5XEL5"/>
<organism evidence="1 2">
    <name type="scientific">Solanum commersonii</name>
    <name type="common">Commerson's wild potato</name>
    <name type="synonym">Commerson's nightshade</name>
    <dbReference type="NCBI Taxonomy" id="4109"/>
    <lineage>
        <taxon>Eukaryota</taxon>
        <taxon>Viridiplantae</taxon>
        <taxon>Streptophyta</taxon>
        <taxon>Embryophyta</taxon>
        <taxon>Tracheophyta</taxon>
        <taxon>Spermatophyta</taxon>
        <taxon>Magnoliopsida</taxon>
        <taxon>eudicotyledons</taxon>
        <taxon>Gunneridae</taxon>
        <taxon>Pentapetalae</taxon>
        <taxon>asterids</taxon>
        <taxon>lamiids</taxon>
        <taxon>Solanales</taxon>
        <taxon>Solanaceae</taxon>
        <taxon>Solanoideae</taxon>
        <taxon>Solaneae</taxon>
        <taxon>Solanum</taxon>
    </lineage>
</organism>
<comment type="caution">
    <text evidence="1">The sequence shown here is derived from an EMBL/GenBank/DDBJ whole genome shotgun (WGS) entry which is preliminary data.</text>
</comment>
<reference evidence="1 2" key="1">
    <citation type="submission" date="2020-09" db="EMBL/GenBank/DDBJ databases">
        <title>De no assembly of potato wild relative species, Solanum commersonii.</title>
        <authorList>
            <person name="Cho K."/>
        </authorList>
    </citation>
    <scope>NUCLEOTIDE SEQUENCE [LARGE SCALE GENOMIC DNA]</scope>
    <source>
        <strain evidence="1">LZ3.2</strain>
        <tissue evidence="1">Leaf</tissue>
    </source>
</reference>
<sequence>MQRSILYSKIQVVTHHYQKFSCSQDLLLMLVQTQQQYSNALTQRMIPYLHTVVNQFKIRNQMQRSHSKKGSQCLFSPIGLSKDCNGAECK</sequence>
<dbReference type="EMBL" id="JACXVP010000009">
    <property type="protein sequence ID" value="KAG5585668.1"/>
    <property type="molecule type" value="Genomic_DNA"/>
</dbReference>
<proteinExistence type="predicted"/>